<evidence type="ECO:0000313" key="3">
    <source>
        <dbReference type="Proteomes" id="UP001303373"/>
    </source>
</evidence>
<dbReference type="AlphaFoldDB" id="A0AAQ3M2H1"/>
<dbReference type="EMBL" id="CP138581">
    <property type="protein sequence ID" value="WPG98897.1"/>
    <property type="molecule type" value="Genomic_DNA"/>
</dbReference>
<dbReference type="Proteomes" id="UP001303373">
    <property type="component" value="Chromosome 2"/>
</dbReference>
<protein>
    <recommendedName>
        <fullName evidence="4">Myb-like domain-containing protein</fullName>
    </recommendedName>
</protein>
<evidence type="ECO:0008006" key="4">
    <source>
        <dbReference type="Google" id="ProtNLM"/>
    </source>
</evidence>
<evidence type="ECO:0000313" key="2">
    <source>
        <dbReference type="EMBL" id="WPG98897.1"/>
    </source>
</evidence>
<feature type="compositionally biased region" description="Low complexity" evidence="1">
    <location>
        <begin position="96"/>
        <end position="105"/>
    </location>
</feature>
<name>A0AAQ3M2H1_9PEZI</name>
<feature type="region of interest" description="Disordered" evidence="1">
    <location>
        <begin position="145"/>
        <end position="205"/>
    </location>
</feature>
<proteinExistence type="predicted"/>
<reference evidence="2 3" key="1">
    <citation type="submission" date="2023-11" db="EMBL/GenBank/DDBJ databases">
        <title>An acidophilic fungus is an integral part of prey digestion in a carnivorous sundew plant.</title>
        <authorList>
            <person name="Tsai I.J."/>
        </authorList>
    </citation>
    <scope>NUCLEOTIDE SEQUENCE [LARGE SCALE GENOMIC DNA]</scope>
    <source>
        <strain evidence="2">169a</strain>
    </source>
</reference>
<feature type="region of interest" description="Disordered" evidence="1">
    <location>
        <begin position="71"/>
        <end position="106"/>
    </location>
</feature>
<sequence>MASTSSQVFPTLPGALDASHSTTDGTLAVASCTDWYTPGTYAYDSYMTPYPSSTVESQPWYPRTTAPTLFNPIFPQSGTSLQTQHPIAQIRDQSRPRSSPSSFRPAAESIVWTSTNALGIQYSTAGESTAATSTFPPNVFHAYPIDENYTTSSPPEIRQPQPRKPYTSIAPNPAGLVAAKRLREDDNADDSSSSSVLKRRKRTSSVASADLNDDDRFLVRLKEDENLPWKDIAARFLSDKGKVFQVAALQMRYKRLREKFRTWQDEDVQALRQAVQYWEKYKWDIISSKMTEFGVQERWPARLCARKWQALESAQPTYLSTTTVTSASQLSSPTEPLYHFAYMPMQ</sequence>
<feature type="compositionally biased region" description="Polar residues" evidence="1">
    <location>
        <begin position="74"/>
        <end position="86"/>
    </location>
</feature>
<gene>
    <name evidence="2" type="ORF">R9X50_00169700</name>
</gene>
<keyword evidence="3" id="KW-1185">Reference proteome</keyword>
<evidence type="ECO:0000256" key="1">
    <source>
        <dbReference type="SAM" id="MobiDB-lite"/>
    </source>
</evidence>
<accession>A0AAQ3M2H1</accession>
<organism evidence="2 3">
    <name type="scientific">Acrodontium crateriforme</name>
    <dbReference type="NCBI Taxonomy" id="150365"/>
    <lineage>
        <taxon>Eukaryota</taxon>
        <taxon>Fungi</taxon>
        <taxon>Dikarya</taxon>
        <taxon>Ascomycota</taxon>
        <taxon>Pezizomycotina</taxon>
        <taxon>Dothideomycetes</taxon>
        <taxon>Dothideomycetidae</taxon>
        <taxon>Mycosphaerellales</taxon>
        <taxon>Teratosphaeriaceae</taxon>
        <taxon>Acrodontium</taxon>
    </lineage>
</organism>